<dbReference type="eggNOG" id="KOG2112">
    <property type="taxonomic scope" value="Eukaryota"/>
</dbReference>
<reference evidence="4" key="1">
    <citation type="journal article" date="2016" name="Nat. Commun.">
        <title>Genome analysis of three Pneumocystis species reveals adaptation mechanisms to life exclusively in mammalian hosts.</title>
        <authorList>
            <person name="Ma L."/>
            <person name="Chen Z."/>
            <person name="Huang D.W."/>
            <person name="Kutty G."/>
            <person name="Ishihara M."/>
            <person name="Wang H."/>
            <person name="Abouelleil A."/>
            <person name="Bishop L."/>
            <person name="Davey E."/>
            <person name="Deng R."/>
            <person name="Deng X."/>
            <person name="Fan L."/>
            <person name="Fantoni G."/>
            <person name="Fitzgerald M."/>
            <person name="Gogineni E."/>
            <person name="Goldberg J.M."/>
            <person name="Handley G."/>
            <person name="Hu X."/>
            <person name="Huber C."/>
            <person name="Jiao X."/>
            <person name="Jones K."/>
            <person name="Levin J.Z."/>
            <person name="Liu Y."/>
            <person name="Macdonald P."/>
            <person name="Melnikov A."/>
            <person name="Raley C."/>
            <person name="Sassi M."/>
            <person name="Sherman B.T."/>
            <person name="Song X."/>
            <person name="Sykes S."/>
            <person name="Tran B."/>
            <person name="Walsh L."/>
            <person name="Xia Y."/>
            <person name="Yang J."/>
            <person name="Young S."/>
            <person name="Zeng Q."/>
            <person name="Zheng X."/>
            <person name="Stephens R."/>
            <person name="Nusbaum C."/>
            <person name="Birren B.W."/>
            <person name="Azadi P."/>
            <person name="Lempicki R.A."/>
            <person name="Cuomo C.A."/>
            <person name="Kovacs J.A."/>
        </authorList>
    </citation>
    <scope>NUCLEOTIDE SEQUENCE [LARGE SCALE GENOMIC DNA]</scope>
    <source>
        <strain evidence="4">B123</strain>
    </source>
</reference>
<dbReference type="PANTHER" id="PTHR10655:SF67">
    <property type="entry name" value="PHOSPHOLIPASE_CARBOXYLESTERASE SUPERFAMILY (AFU_ORTHOLOGUE AFUA_5G09340)"/>
    <property type="match status" value="1"/>
</dbReference>
<dbReference type="InterPro" id="IPR003140">
    <property type="entry name" value="PLipase/COase/thioEstase"/>
</dbReference>
<evidence type="ECO:0000259" key="2">
    <source>
        <dbReference type="Pfam" id="PF02230"/>
    </source>
</evidence>
<dbReference type="GeneID" id="19895175"/>
<dbReference type="SUPFAM" id="SSF53474">
    <property type="entry name" value="alpha/beta-Hydrolases"/>
    <property type="match status" value="1"/>
</dbReference>
<dbReference type="GO" id="GO:0008474">
    <property type="term" value="F:palmitoyl-(protein) hydrolase activity"/>
    <property type="evidence" value="ECO:0007669"/>
    <property type="project" value="TreeGrafter"/>
</dbReference>
<evidence type="ECO:0000313" key="4">
    <source>
        <dbReference type="Proteomes" id="UP000011958"/>
    </source>
</evidence>
<dbReference type="GO" id="GO:0052689">
    <property type="term" value="F:carboxylic ester hydrolase activity"/>
    <property type="evidence" value="ECO:0007669"/>
    <property type="project" value="TreeGrafter"/>
</dbReference>
<dbReference type="AlphaFoldDB" id="M7NSW8"/>
<evidence type="ECO:0000313" key="3">
    <source>
        <dbReference type="EMBL" id="EMR10206.1"/>
    </source>
</evidence>
<dbReference type="GO" id="GO:0005737">
    <property type="term" value="C:cytoplasm"/>
    <property type="evidence" value="ECO:0007669"/>
    <property type="project" value="TreeGrafter"/>
</dbReference>
<organism evidence="3 4">
    <name type="scientific">Pneumocystis murina (strain B123)</name>
    <name type="common">Mouse pneumocystis pneumonia agent</name>
    <name type="synonym">Pneumocystis carinii f. sp. muris</name>
    <dbReference type="NCBI Taxonomy" id="1069680"/>
    <lineage>
        <taxon>Eukaryota</taxon>
        <taxon>Fungi</taxon>
        <taxon>Dikarya</taxon>
        <taxon>Ascomycota</taxon>
        <taxon>Taphrinomycotina</taxon>
        <taxon>Pneumocystomycetes</taxon>
        <taxon>Pneumocystaceae</taxon>
        <taxon>Pneumocystis</taxon>
    </lineage>
</organism>
<dbReference type="Proteomes" id="UP000011958">
    <property type="component" value="Unassembled WGS sequence"/>
</dbReference>
<evidence type="ECO:0000256" key="1">
    <source>
        <dbReference type="ARBA" id="ARBA00006499"/>
    </source>
</evidence>
<protein>
    <recommendedName>
        <fullName evidence="2">Phospholipase/carboxylesterase/thioesterase domain-containing protein</fullName>
    </recommendedName>
</protein>
<dbReference type="Pfam" id="PF02230">
    <property type="entry name" value="Abhydrolase_2"/>
    <property type="match status" value="1"/>
</dbReference>
<dbReference type="VEuPathDB" id="FungiDB:PNEG_01479"/>
<name>M7NSW8_PNEMU</name>
<keyword evidence="4" id="KW-1185">Reference proteome</keyword>
<dbReference type="OrthoDB" id="437457at2759"/>
<proteinExistence type="inferred from homology"/>
<dbReference type="EMBL" id="AFWA02000004">
    <property type="protein sequence ID" value="EMR10206.1"/>
    <property type="molecule type" value="Genomic_DNA"/>
</dbReference>
<comment type="similarity">
    <text evidence="1">Belongs to the AB hydrolase superfamily. AB hydrolase 2 family.</text>
</comment>
<gene>
    <name evidence="3" type="ORF">PNEG_01479</name>
</gene>
<dbReference type="Gene3D" id="3.40.50.1820">
    <property type="entry name" value="alpha/beta hydrolase"/>
    <property type="match status" value="1"/>
</dbReference>
<feature type="domain" description="Phospholipase/carboxylesterase/thioesterase" evidence="2">
    <location>
        <begin position="25"/>
        <end position="182"/>
    </location>
</feature>
<comment type="caution">
    <text evidence="3">The sequence shown here is derived from an EMBL/GenBank/DDBJ whole genome shotgun (WGS) entry which is preliminary data.</text>
</comment>
<sequence>MKHNKSTQYRIPTLSDLPEPLKGLIMAPDTPISNCLILLHGLGGSHIPFARLARHLNLPETVCISLCGLKPTPLVDPSENEAGSWHWGSDLAFDQDGIVSDDADLQKAIEMLESLCKTLTDPLPSGCGFSSQAIFFLGYGQGGRLALNFTLTQSKPNSPHFNKRFGGVLSIGGIVESLDSFTHLFLNESLSTKTNEMDNKTKNEKNHVKISSSTISRLTTPILLCGGDDESRITSQIIQQLSKIFYHVEQIIWEDHEGDTMPRNRKEWYPLLEWFSRHLLHTF</sequence>
<accession>M7NSW8</accession>
<dbReference type="HOGENOM" id="CLU_062889_1_0_1"/>
<dbReference type="RefSeq" id="XP_007873418.1">
    <property type="nucleotide sequence ID" value="XM_007875227.1"/>
</dbReference>
<dbReference type="InterPro" id="IPR029058">
    <property type="entry name" value="AB_hydrolase_fold"/>
</dbReference>
<dbReference type="STRING" id="1069680.M7NSW8"/>
<dbReference type="PANTHER" id="PTHR10655">
    <property type="entry name" value="LYSOPHOSPHOLIPASE-RELATED"/>
    <property type="match status" value="1"/>
</dbReference>
<dbReference type="InterPro" id="IPR050565">
    <property type="entry name" value="LYPA1-2/EST-like"/>
</dbReference>
<dbReference type="OMA" id="NWMWGED"/>